<dbReference type="InterPro" id="IPR010982">
    <property type="entry name" value="Lambda_DNA-bd_dom_sf"/>
</dbReference>
<feature type="DNA-binding region" description="Homeobox" evidence="7">
    <location>
        <begin position="724"/>
        <end position="783"/>
    </location>
</feature>
<keyword evidence="4 7" id="KW-0371">Homeobox</keyword>
<dbReference type="PROSITE" id="PS50071">
    <property type="entry name" value="HOMEOBOX_2"/>
    <property type="match status" value="1"/>
</dbReference>
<dbReference type="AlphaFoldDB" id="A0A8E0S061"/>
<accession>A0A8E0S061</accession>
<keyword evidence="2" id="KW-0805">Transcription regulation</keyword>
<feature type="region of interest" description="Disordered" evidence="10">
    <location>
        <begin position="196"/>
        <end position="216"/>
    </location>
</feature>
<dbReference type="Gene3D" id="1.10.10.60">
    <property type="entry name" value="Homeodomain-like"/>
    <property type="match status" value="1"/>
</dbReference>
<evidence type="ECO:0000256" key="5">
    <source>
        <dbReference type="ARBA" id="ARBA00023163"/>
    </source>
</evidence>
<feature type="domain" description="Homeobox" evidence="11">
    <location>
        <begin position="722"/>
        <end position="782"/>
    </location>
</feature>
<dbReference type="EMBL" id="LUCM01003691">
    <property type="protein sequence ID" value="KAA0195456.1"/>
    <property type="molecule type" value="Genomic_DNA"/>
</dbReference>
<gene>
    <name evidence="13" type="ORF">FBUS_07287</name>
</gene>
<dbReference type="InterPro" id="IPR000327">
    <property type="entry name" value="POU_dom"/>
</dbReference>
<dbReference type="Proteomes" id="UP000728185">
    <property type="component" value="Unassembled WGS sequence"/>
</dbReference>
<sequence>MNGDSDHSTRSSIGLHGVRESSHYKPQHGCFSFEESTLTDYQLKTYLPQESPTLNPLLAIASHQWFDRLFNPGPPHQSLHRPTNERRYLLATQTPDLGRSEFEMAEESVNVPNLIISKNVDKRVSRYSTMYKHPFLHAPEAETRNYANSHAGFSSTGVEAEDQQLCPVEPFSCRARLSRNKLDMCDSNSVFGKPPSEQFPRNPFIENVGEDDVRPEDRTDDAYKLLSVSSGTLPEFTQKALLSYPSQSCIEDNTASSHQPFSEVDGRETVFGVISSTDGTLARKSPDVHASSCSALGPIMSHVMVGDIRTAEQKVDEEPTCSPGHRKEDAVVSPHVHVPNLVDPVNPTVTQNDMKSRMYQVNLSTCDVQPVRMVGSQLDWNESRHDNDDQFHSSPSDEGETNKGNNLLLGFHSYATHTGPPSLDWHQDNSGQSKVGTTHMDDWSGSSADLNSSETFPVMNVLPCISQGLFSSFTNPYSNQPPAMGNGDSQSFPMHTSHCTSLYSNPLENYPLQPDSSVLPHQFNSLPGQSIRCAPLLGCPTDPNAVAAAAMATNFPNTFNYHMLPPVGGLMHSNTPTTSQSHSTSYQTNRSRVGAPSFPPNILTTATGGPYVQRAVNNSYSLSAAPAEVDYNPRELEAFSELFKQRRIKLGVTQADVGKALGNLKIAGVGSLSQSTICRFESLTLSHNNMVALKPVLQAWLDEAEADAAERSRHPEIYDPEEEKRRKRTSITDSEKRSLEAFFSVQPRPSSEKISQIAEKLNLRKNVVRVWFCNQRQKQKRMKFSTLGLLHHTINRS</sequence>
<dbReference type="InterPro" id="IPR050255">
    <property type="entry name" value="POU_domain_TF"/>
</dbReference>
<dbReference type="GO" id="GO:0005634">
    <property type="term" value="C:nucleus"/>
    <property type="evidence" value="ECO:0007669"/>
    <property type="project" value="UniProtKB-SubCell"/>
</dbReference>
<organism evidence="13 14">
    <name type="scientific">Fasciolopsis buskii</name>
    <dbReference type="NCBI Taxonomy" id="27845"/>
    <lineage>
        <taxon>Eukaryota</taxon>
        <taxon>Metazoa</taxon>
        <taxon>Spiralia</taxon>
        <taxon>Lophotrochozoa</taxon>
        <taxon>Platyhelminthes</taxon>
        <taxon>Trematoda</taxon>
        <taxon>Digenea</taxon>
        <taxon>Plagiorchiida</taxon>
        <taxon>Echinostomata</taxon>
        <taxon>Echinostomatoidea</taxon>
        <taxon>Fasciolidae</taxon>
        <taxon>Fasciolopsis</taxon>
    </lineage>
</organism>
<feature type="domain" description="POU-specific" evidence="12">
    <location>
        <begin position="628"/>
        <end position="705"/>
    </location>
</feature>
<feature type="region of interest" description="Disordered" evidence="10">
    <location>
        <begin position="575"/>
        <end position="598"/>
    </location>
</feature>
<evidence type="ECO:0000256" key="9">
    <source>
        <dbReference type="RuleBase" id="RU361194"/>
    </source>
</evidence>
<evidence type="ECO:0000256" key="6">
    <source>
        <dbReference type="ARBA" id="ARBA00023242"/>
    </source>
</evidence>
<keyword evidence="14" id="KW-1185">Reference proteome</keyword>
<feature type="compositionally biased region" description="Basic and acidic residues" evidence="10">
    <location>
        <begin position="381"/>
        <end position="391"/>
    </location>
</feature>
<evidence type="ECO:0000256" key="8">
    <source>
        <dbReference type="RuleBase" id="RU000682"/>
    </source>
</evidence>
<feature type="region of interest" description="Disordered" evidence="10">
    <location>
        <begin position="1"/>
        <end position="25"/>
    </location>
</feature>
<dbReference type="Gene3D" id="1.10.260.40">
    <property type="entry name" value="lambda repressor-like DNA-binding domains"/>
    <property type="match status" value="1"/>
</dbReference>
<feature type="compositionally biased region" description="Low complexity" evidence="10">
    <location>
        <begin position="575"/>
        <end position="589"/>
    </location>
</feature>
<keyword evidence="3 7" id="KW-0238">DNA-binding</keyword>
<dbReference type="InterPro" id="IPR017970">
    <property type="entry name" value="Homeobox_CS"/>
</dbReference>
<dbReference type="PROSITE" id="PS00027">
    <property type="entry name" value="HOMEOBOX_1"/>
    <property type="match status" value="1"/>
</dbReference>
<dbReference type="GO" id="GO:0000981">
    <property type="term" value="F:DNA-binding transcription factor activity, RNA polymerase II-specific"/>
    <property type="evidence" value="ECO:0007669"/>
    <property type="project" value="InterPro"/>
</dbReference>
<dbReference type="InterPro" id="IPR009057">
    <property type="entry name" value="Homeodomain-like_sf"/>
</dbReference>
<dbReference type="Pfam" id="PF00157">
    <property type="entry name" value="Pou"/>
    <property type="match status" value="1"/>
</dbReference>
<evidence type="ECO:0000256" key="7">
    <source>
        <dbReference type="PROSITE-ProRule" id="PRU00108"/>
    </source>
</evidence>
<dbReference type="PANTHER" id="PTHR11636">
    <property type="entry name" value="POU DOMAIN"/>
    <property type="match status" value="1"/>
</dbReference>
<dbReference type="PROSITE" id="PS00465">
    <property type="entry name" value="POU_2"/>
    <property type="match status" value="1"/>
</dbReference>
<dbReference type="SMART" id="SM00352">
    <property type="entry name" value="POU"/>
    <property type="match status" value="1"/>
</dbReference>
<name>A0A8E0S061_9TREM</name>
<dbReference type="GO" id="GO:0000978">
    <property type="term" value="F:RNA polymerase II cis-regulatory region sequence-specific DNA binding"/>
    <property type="evidence" value="ECO:0007669"/>
    <property type="project" value="TreeGrafter"/>
</dbReference>
<evidence type="ECO:0000313" key="14">
    <source>
        <dbReference type="Proteomes" id="UP000728185"/>
    </source>
</evidence>
<dbReference type="Pfam" id="PF00046">
    <property type="entry name" value="Homeodomain"/>
    <property type="match status" value="1"/>
</dbReference>
<evidence type="ECO:0000259" key="11">
    <source>
        <dbReference type="PROSITE" id="PS50071"/>
    </source>
</evidence>
<evidence type="ECO:0000259" key="12">
    <source>
        <dbReference type="PROSITE" id="PS51179"/>
    </source>
</evidence>
<dbReference type="InterPro" id="IPR001356">
    <property type="entry name" value="HD"/>
</dbReference>
<feature type="region of interest" description="Disordered" evidence="10">
    <location>
        <begin position="381"/>
        <end position="406"/>
    </location>
</feature>
<feature type="region of interest" description="Disordered" evidence="10">
    <location>
        <begin position="711"/>
        <end position="732"/>
    </location>
</feature>
<dbReference type="PRINTS" id="PR00028">
    <property type="entry name" value="POUDOMAIN"/>
</dbReference>
<evidence type="ECO:0000256" key="4">
    <source>
        <dbReference type="ARBA" id="ARBA00023155"/>
    </source>
</evidence>
<dbReference type="FunFam" id="1.10.260.40:FF:000007">
    <property type="entry name" value="POU domain protein"/>
    <property type="match status" value="1"/>
</dbReference>
<evidence type="ECO:0000256" key="1">
    <source>
        <dbReference type="ARBA" id="ARBA00004123"/>
    </source>
</evidence>
<evidence type="ECO:0000313" key="13">
    <source>
        <dbReference type="EMBL" id="KAA0195456.1"/>
    </source>
</evidence>
<dbReference type="PANTHER" id="PTHR11636:SF70">
    <property type="entry name" value="INHIBITORY POU PROTEIN"/>
    <property type="match status" value="1"/>
</dbReference>
<reference evidence="13" key="1">
    <citation type="submission" date="2019-05" db="EMBL/GenBank/DDBJ databases">
        <title>Annotation for the trematode Fasciolopsis buski.</title>
        <authorList>
            <person name="Choi Y.-J."/>
        </authorList>
    </citation>
    <scope>NUCLEOTIDE SEQUENCE</scope>
    <source>
        <strain evidence="13">HT</strain>
        <tissue evidence="13">Whole worm</tissue>
    </source>
</reference>
<comment type="subcellular location">
    <subcellularLocation>
        <location evidence="1 7 8">Nucleus</location>
    </subcellularLocation>
</comment>
<comment type="similarity">
    <text evidence="9">Belongs to the POU transcription factor family.</text>
</comment>
<comment type="caution">
    <text evidence="13">The sequence shown here is derived from an EMBL/GenBank/DDBJ whole genome shotgun (WGS) entry which is preliminary data.</text>
</comment>
<evidence type="ECO:0000256" key="10">
    <source>
        <dbReference type="SAM" id="MobiDB-lite"/>
    </source>
</evidence>
<evidence type="ECO:0000256" key="2">
    <source>
        <dbReference type="ARBA" id="ARBA00023015"/>
    </source>
</evidence>
<evidence type="ECO:0000256" key="3">
    <source>
        <dbReference type="ARBA" id="ARBA00023125"/>
    </source>
</evidence>
<protein>
    <recommendedName>
        <fullName evidence="9">POU domain protein</fullName>
    </recommendedName>
</protein>
<dbReference type="SUPFAM" id="SSF47413">
    <property type="entry name" value="lambda repressor-like DNA-binding domains"/>
    <property type="match status" value="1"/>
</dbReference>
<keyword evidence="6 7" id="KW-0539">Nucleus</keyword>
<dbReference type="OrthoDB" id="6358449at2759"/>
<proteinExistence type="inferred from homology"/>
<dbReference type="CDD" id="cd00086">
    <property type="entry name" value="homeodomain"/>
    <property type="match status" value="1"/>
</dbReference>
<dbReference type="PROSITE" id="PS00035">
    <property type="entry name" value="POU_1"/>
    <property type="match status" value="1"/>
</dbReference>
<dbReference type="PROSITE" id="PS51179">
    <property type="entry name" value="POU_3"/>
    <property type="match status" value="1"/>
</dbReference>
<dbReference type="SMART" id="SM00389">
    <property type="entry name" value="HOX"/>
    <property type="match status" value="1"/>
</dbReference>
<dbReference type="SUPFAM" id="SSF46689">
    <property type="entry name" value="Homeodomain-like"/>
    <property type="match status" value="1"/>
</dbReference>
<dbReference type="InterPro" id="IPR013847">
    <property type="entry name" value="POU"/>
</dbReference>
<keyword evidence="5 9" id="KW-0804">Transcription</keyword>